<gene>
    <name evidence="2" type="primary">yodP</name>
    <name evidence="2" type="ORF">BRLA_c014500</name>
</gene>
<dbReference type="eggNOG" id="COG0456">
    <property type="taxonomic scope" value="Bacteria"/>
</dbReference>
<dbReference type="InterPro" id="IPR022525">
    <property type="entry name" value="GNAT_AblB"/>
</dbReference>
<proteinExistence type="predicted"/>
<name>A0A075R8B6_BRELA</name>
<dbReference type="SUPFAM" id="SSF55729">
    <property type="entry name" value="Acyl-CoA N-acyltransferases (Nat)"/>
    <property type="match status" value="1"/>
</dbReference>
<dbReference type="InterPro" id="IPR016181">
    <property type="entry name" value="Acyl_CoA_acyltransferase"/>
</dbReference>
<keyword evidence="2" id="KW-0012">Acyltransferase</keyword>
<dbReference type="HOGENOM" id="CLU_081246_0_0_9"/>
<reference evidence="2 3" key="1">
    <citation type="journal article" date="2011" name="J. Bacteriol.">
        <title>Genome sequence of Brevibacillus laterosporus LMG 15441, a pathogen of invertebrates.</title>
        <authorList>
            <person name="Djukic M."/>
            <person name="Poehlein A."/>
            <person name="Thurmer A."/>
            <person name="Daniel R."/>
        </authorList>
    </citation>
    <scope>NUCLEOTIDE SEQUENCE [LARGE SCALE GENOMIC DNA]</scope>
    <source>
        <strain evidence="2 3">LMG 15441</strain>
    </source>
</reference>
<dbReference type="KEGG" id="blr:BRLA_c014500"/>
<protein>
    <submittedName>
        <fullName evidence="2">N-acetyltransferase YodP</fullName>
        <ecNumber evidence="2">2.3.1.-</ecNumber>
    </submittedName>
</protein>
<evidence type="ECO:0000313" key="3">
    <source>
        <dbReference type="Proteomes" id="UP000005850"/>
    </source>
</evidence>
<keyword evidence="2" id="KW-0808">Transferase</keyword>
<accession>A0A075R8B6</accession>
<dbReference type="CDD" id="cd04301">
    <property type="entry name" value="NAT_SF"/>
    <property type="match status" value="1"/>
</dbReference>
<dbReference type="AlphaFoldDB" id="A0A075R8B6"/>
<dbReference type="NCBIfam" id="TIGR03827">
    <property type="entry name" value="GNAT_ablB"/>
    <property type="match status" value="1"/>
</dbReference>
<dbReference type="Gene3D" id="3.40.630.30">
    <property type="match status" value="1"/>
</dbReference>
<evidence type="ECO:0000313" key="2">
    <source>
        <dbReference type="EMBL" id="AIG25780.1"/>
    </source>
</evidence>
<feature type="domain" description="N-acetyltransferase" evidence="1">
    <location>
        <begin position="126"/>
        <end position="277"/>
    </location>
</feature>
<organism evidence="2 3">
    <name type="scientific">Brevibacillus laterosporus LMG 15441</name>
    <dbReference type="NCBI Taxonomy" id="1042163"/>
    <lineage>
        <taxon>Bacteria</taxon>
        <taxon>Bacillati</taxon>
        <taxon>Bacillota</taxon>
        <taxon>Bacilli</taxon>
        <taxon>Bacillales</taxon>
        <taxon>Paenibacillaceae</taxon>
        <taxon>Brevibacillus</taxon>
    </lineage>
</organism>
<dbReference type="Proteomes" id="UP000005850">
    <property type="component" value="Chromosome"/>
</dbReference>
<dbReference type="InterPro" id="IPR000182">
    <property type="entry name" value="GNAT_dom"/>
</dbReference>
<dbReference type="EC" id="2.3.1.-" evidence="2"/>
<dbReference type="GO" id="GO:0008080">
    <property type="term" value="F:N-acetyltransferase activity"/>
    <property type="evidence" value="ECO:0007669"/>
    <property type="project" value="InterPro"/>
</dbReference>
<dbReference type="Pfam" id="PF00583">
    <property type="entry name" value="Acetyltransf_1"/>
    <property type="match status" value="1"/>
</dbReference>
<dbReference type="PROSITE" id="PS51186">
    <property type="entry name" value="GNAT"/>
    <property type="match status" value="1"/>
</dbReference>
<dbReference type="EMBL" id="CP007806">
    <property type="protein sequence ID" value="AIG25780.1"/>
    <property type="molecule type" value="Genomic_DNA"/>
</dbReference>
<keyword evidence="3" id="KW-1185">Reference proteome</keyword>
<evidence type="ECO:0000259" key="1">
    <source>
        <dbReference type="PROSITE" id="PS51186"/>
    </source>
</evidence>
<dbReference type="RefSeq" id="WP_081870801.1">
    <property type="nucleotide sequence ID" value="NZ_CP007806.1"/>
</dbReference>
<dbReference type="STRING" id="1042163.BRLA_c014500"/>
<sequence>MTMEPIENLSQIIVDIHNQRIKVMEYDSDQIDEIAKSCKQQADKLGMTKLIVYARHEDLSAWEKHGFVREGILEGCMNGQNAHMLRYFVTSERGTPKNEPLADEILQISLAKQATNSVCKELPDDCRVRWAKLEDAEELAKLYQVVFETYPTPMHDPEYVRTTIQADTYYAVVEAGGQIVCAASAEVTPNWGSAEMTDCATHPKWLGKGLLQHLFVALEQHMQEIGISYLYTLTRAHSAAMNVTAAKMGYRYTGRLINNCVISTGFEDMNIWVKPLKAVWD</sequence>